<name>A0A9D9H9P2_9LACO</name>
<dbReference type="Proteomes" id="UP000823614">
    <property type="component" value="Unassembled WGS sequence"/>
</dbReference>
<reference evidence="1" key="1">
    <citation type="submission" date="2020-10" db="EMBL/GenBank/DDBJ databases">
        <authorList>
            <person name="Gilroy R."/>
        </authorList>
    </citation>
    <scope>NUCLEOTIDE SEQUENCE</scope>
    <source>
        <strain evidence="1">C6-149</strain>
    </source>
</reference>
<protein>
    <submittedName>
        <fullName evidence="1">Uncharacterized protein</fullName>
    </submittedName>
</protein>
<dbReference type="AlphaFoldDB" id="A0A9D9H9P2"/>
<accession>A0A9D9H9P2</accession>
<sequence length="317" mass="36411">MIKDVAKKVISKAIYSKPIAKESTYVFDNRKLDSQKLLYILAGYKEKVWNKVFNRVKKFVPKDIDVCIVSSGVISTELRDISRKNGWSYLGLKRNNISQAQNTVISIFKSAKYIIKMDEDIFITKNSIQTLIGDFCKIQKSSKYKVKAIAPLININGLTYIDVLRRFNALNDYERRFGKAYVGGQFKLRQYEKIETSADVAGYMWGEDGTLPTIDKMNELLQNDGNTKDSNLNYFLACARFSIGLIMITRDFWETMGKYKVRRFLSDFAIDEEQINSNAMLLSHPIIIDKKVIVGHLGFGGQTDAMLELYDKRNDLF</sequence>
<evidence type="ECO:0000313" key="2">
    <source>
        <dbReference type="Proteomes" id="UP000823614"/>
    </source>
</evidence>
<gene>
    <name evidence="1" type="ORF">IAA89_05610</name>
</gene>
<reference evidence="1" key="2">
    <citation type="journal article" date="2021" name="PeerJ">
        <title>Extensive microbial diversity within the chicken gut microbiome revealed by metagenomics and culture.</title>
        <authorList>
            <person name="Gilroy R."/>
            <person name="Ravi A."/>
            <person name="Getino M."/>
            <person name="Pursley I."/>
            <person name="Horton D.L."/>
            <person name="Alikhan N.F."/>
            <person name="Baker D."/>
            <person name="Gharbi K."/>
            <person name="Hall N."/>
            <person name="Watson M."/>
            <person name="Adriaenssens E.M."/>
            <person name="Foster-Nyarko E."/>
            <person name="Jarju S."/>
            <person name="Secka A."/>
            <person name="Antonio M."/>
            <person name="Oren A."/>
            <person name="Chaudhuri R.R."/>
            <person name="La Ragione R."/>
            <person name="Hildebrand F."/>
            <person name="Pallen M.J."/>
        </authorList>
    </citation>
    <scope>NUCLEOTIDE SEQUENCE</scope>
    <source>
        <strain evidence="1">C6-149</strain>
    </source>
</reference>
<evidence type="ECO:0000313" key="1">
    <source>
        <dbReference type="EMBL" id="MBO8441888.1"/>
    </source>
</evidence>
<dbReference type="EMBL" id="JADIMP010000091">
    <property type="protein sequence ID" value="MBO8441888.1"/>
    <property type="molecule type" value="Genomic_DNA"/>
</dbReference>
<organism evidence="1 2">
    <name type="scientific">Candidatus Gallilactobacillus intestinavium</name>
    <dbReference type="NCBI Taxonomy" id="2840838"/>
    <lineage>
        <taxon>Bacteria</taxon>
        <taxon>Bacillati</taxon>
        <taxon>Bacillota</taxon>
        <taxon>Bacilli</taxon>
        <taxon>Lactobacillales</taxon>
        <taxon>Lactobacillaceae</taxon>
        <taxon>Lactobacillaceae incertae sedis</taxon>
        <taxon>Candidatus Gallilactobacillus</taxon>
    </lineage>
</organism>
<comment type="caution">
    <text evidence="1">The sequence shown here is derived from an EMBL/GenBank/DDBJ whole genome shotgun (WGS) entry which is preliminary data.</text>
</comment>
<proteinExistence type="predicted"/>